<dbReference type="EMBL" id="CABFJX010000399">
    <property type="protein sequence ID" value="VTT79961.1"/>
    <property type="molecule type" value="Genomic_DNA"/>
</dbReference>
<sequence>MFQPLHHPSYPVTSFYHKALGKADVEKLPGKPVPKVPRHENPWQDAQNTEQGSIAAPLSFQVLISQKKDMVYLTMDFCNVTVDLTNGLVEASLHVVDGAFGLVREEDVYKKLS</sequence>
<gene>
    <name evidence="1" type="ORF">C2S_11541</name>
</gene>
<protein>
    <submittedName>
        <fullName evidence="1">Uncharacterized protein</fullName>
    </submittedName>
</protein>
<name>A0A5Q3DD84_FUSFU</name>
<dbReference type="AlphaFoldDB" id="A0A5Q3DD84"/>
<proteinExistence type="predicted"/>
<dbReference type="Proteomes" id="UP000760494">
    <property type="component" value="Unassembled WGS sequence"/>
</dbReference>
<organism evidence="1 2">
    <name type="scientific">Fusarium fujikuroi</name>
    <name type="common">Bakanae and foot rot disease fungus</name>
    <name type="synonym">Gibberella fujikuroi</name>
    <dbReference type="NCBI Taxonomy" id="5127"/>
    <lineage>
        <taxon>Eukaryota</taxon>
        <taxon>Fungi</taxon>
        <taxon>Dikarya</taxon>
        <taxon>Ascomycota</taxon>
        <taxon>Pezizomycotina</taxon>
        <taxon>Sordariomycetes</taxon>
        <taxon>Hypocreomycetidae</taxon>
        <taxon>Hypocreales</taxon>
        <taxon>Nectriaceae</taxon>
        <taxon>Fusarium</taxon>
        <taxon>Fusarium fujikuroi species complex</taxon>
    </lineage>
</organism>
<evidence type="ECO:0000313" key="1">
    <source>
        <dbReference type="EMBL" id="VTT79961.1"/>
    </source>
</evidence>
<comment type="caution">
    <text evidence="1">The sequence shown here is derived from an EMBL/GenBank/DDBJ whole genome shotgun (WGS) entry which is preliminary data.</text>
</comment>
<reference evidence="1" key="1">
    <citation type="submission" date="2019-05" db="EMBL/GenBank/DDBJ databases">
        <authorList>
            <person name="Piombo E."/>
        </authorList>
    </citation>
    <scope>NUCLEOTIDE SEQUENCE</scope>
    <source>
        <strain evidence="1">C2S</strain>
    </source>
</reference>
<accession>A0A5Q3DD84</accession>
<evidence type="ECO:0000313" key="2">
    <source>
        <dbReference type="Proteomes" id="UP000760494"/>
    </source>
</evidence>